<comment type="caution">
    <text evidence="1">The sequence shown here is derived from an EMBL/GenBank/DDBJ whole genome shotgun (WGS) entry which is preliminary data.</text>
</comment>
<dbReference type="Proteomes" id="UP001431783">
    <property type="component" value="Unassembled WGS sequence"/>
</dbReference>
<name>A0AAW1UIM2_9CUCU</name>
<reference evidence="1 2" key="1">
    <citation type="submission" date="2023-03" db="EMBL/GenBank/DDBJ databases">
        <title>Genome insight into feeding habits of ladybird beetles.</title>
        <authorList>
            <person name="Li H.-S."/>
            <person name="Huang Y.-H."/>
            <person name="Pang H."/>
        </authorList>
    </citation>
    <scope>NUCLEOTIDE SEQUENCE [LARGE SCALE GENOMIC DNA]</scope>
    <source>
        <strain evidence="1">SYSU_2023b</strain>
        <tissue evidence="1">Whole body</tissue>
    </source>
</reference>
<protein>
    <submittedName>
        <fullName evidence="1">Uncharacterized protein</fullName>
    </submittedName>
</protein>
<keyword evidence="2" id="KW-1185">Reference proteome</keyword>
<evidence type="ECO:0000313" key="1">
    <source>
        <dbReference type="EMBL" id="KAK9883466.1"/>
    </source>
</evidence>
<dbReference type="AlphaFoldDB" id="A0AAW1UIM2"/>
<dbReference type="EMBL" id="JARQZJ010000091">
    <property type="protein sequence ID" value="KAK9883466.1"/>
    <property type="molecule type" value="Genomic_DNA"/>
</dbReference>
<organism evidence="1 2">
    <name type="scientific">Henosepilachna vigintioctopunctata</name>
    <dbReference type="NCBI Taxonomy" id="420089"/>
    <lineage>
        <taxon>Eukaryota</taxon>
        <taxon>Metazoa</taxon>
        <taxon>Ecdysozoa</taxon>
        <taxon>Arthropoda</taxon>
        <taxon>Hexapoda</taxon>
        <taxon>Insecta</taxon>
        <taxon>Pterygota</taxon>
        <taxon>Neoptera</taxon>
        <taxon>Endopterygota</taxon>
        <taxon>Coleoptera</taxon>
        <taxon>Polyphaga</taxon>
        <taxon>Cucujiformia</taxon>
        <taxon>Coccinelloidea</taxon>
        <taxon>Coccinellidae</taxon>
        <taxon>Epilachninae</taxon>
        <taxon>Epilachnini</taxon>
        <taxon>Henosepilachna</taxon>
    </lineage>
</organism>
<evidence type="ECO:0000313" key="2">
    <source>
        <dbReference type="Proteomes" id="UP001431783"/>
    </source>
</evidence>
<gene>
    <name evidence="1" type="ORF">WA026_001644</name>
</gene>
<accession>A0AAW1UIM2</accession>
<proteinExistence type="predicted"/>
<sequence>MYLQLSTTDKIYSSLVLLHASFIRSSEDNFSSSVLITLFHSAGKRSLFGTYKLFISFLLPFFRNGNLYNYQAYTVYRRNPFQNILPLVSSISSSSYSLSSSF</sequence>